<dbReference type="InterPro" id="IPR006577">
    <property type="entry name" value="UAS"/>
</dbReference>
<protein>
    <recommendedName>
        <fullName evidence="2">UBX domain-containing protein</fullName>
    </recommendedName>
</protein>
<name>A0AA38FT74_TAXCH</name>
<proteinExistence type="predicted"/>
<dbReference type="InterPro" id="IPR036249">
    <property type="entry name" value="Thioredoxin-like_sf"/>
</dbReference>
<dbReference type="CDD" id="cd02958">
    <property type="entry name" value="UAS"/>
    <property type="match status" value="1"/>
</dbReference>
<evidence type="ECO:0000313" key="3">
    <source>
        <dbReference type="EMBL" id="KAH9308398.1"/>
    </source>
</evidence>
<reference evidence="3 4" key="1">
    <citation type="journal article" date="2021" name="Nat. Plants">
        <title>The Taxus genome provides insights into paclitaxel biosynthesis.</title>
        <authorList>
            <person name="Xiong X."/>
            <person name="Gou J."/>
            <person name="Liao Q."/>
            <person name="Li Y."/>
            <person name="Zhou Q."/>
            <person name="Bi G."/>
            <person name="Li C."/>
            <person name="Du R."/>
            <person name="Wang X."/>
            <person name="Sun T."/>
            <person name="Guo L."/>
            <person name="Liang H."/>
            <person name="Lu P."/>
            <person name="Wu Y."/>
            <person name="Zhang Z."/>
            <person name="Ro D.K."/>
            <person name="Shang Y."/>
            <person name="Huang S."/>
            <person name="Yan J."/>
        </authorList>
    </citation>
    <scope>NUCLEOTIDE SEQUENCE [LARGE SCALE GENOMIC DNA]</scope>
    <source>
        <strain evidence="3">Ta-2019</strain>
    </source>
</reference>
<feature type="region of interest" description="Disordered" evidence="1">
    <location>
        <begin position="297"/>
        <end position="319"/>
    </location>
</feature>
<dbReference type="Proteomes" id="UP000824469">
    <property type="component" value="Unassembled WGS sequence"/>
</dbReference>
<dbReference type="GO" id="GO:0043130">
    <property type="term" value="F:ubiquitin binding"/>
    <property type="evidence" value="ECO:0007669"/>
    <property type="project" value="TreeGrafter"/>
</dbReference>
<dbReference type="SMART" id="SM00594">
    <property type="entry name" value="UAS"/>
    <property type="match status" value="1"/>
</dbReference>
<dbReference type="Gene3D" id="3.40.30.10">
    <property type="entry name" value="Glutaredoxin"/>
    <property type="match status" value="1"/>
</dbReference>
<dbReference type="InterPro" id="IPR050730">
    <property type="entry name" value="UBX_domain-protein"/>
</dbReference>
<dbReference type="InterPro" id="IPR029071">
    <property type="entry name" value="Ubiquitin-like_domsf"/>
</dbReference>
<dbReference type="CDD" id="cd14273">
    <property type="entry name" value="UBA_TAP-C_like"/>
    <property type="match status" value="1"/>
</dbReference>
<dbReference type="Pfam" id="PF13899">
    <property type="entry name" value="Thioredoxin_7"/>
    <property type="match status" value="1"/>
</dbReference>
<accession>A0AA38FT74</accession>
<evidence type="ECO:0000256" key="1">
    <source>
        <dbReference type="SAM" id="MobiDB-lite"/>
    </source>
</evidence>
<dbReference type="Pfam" id="PF00789">
    <property type="entry name" value="UBX"/>
    <property type="match status" value="1"/>
</dbReference>
<gene>
    <name evidence="3" type="ORF">KI387_036309</name>
</gene>
<sequence length="458" mass="52159">METEMEMDMKNMNTNMENEKQAQIASFVEIVGETTDKARQFLQATNWQLDEAIQLFYVGNEGGAGASSANIPLERESPSSPSTNTRKNDTPGDYVRPPLPVKREALYDDVFQYRAQRLAQSSNQPNSVDAFRNFEDEAKYRSVWASDQNGFSSVDGPRDNLAALYRPPFGLMFQGSFEQDFSRAFRDYVKVMQAKMEAAGQGKWLIANVQSTKEFNSYMLNRDTWANEAVKETVSTSFIFWQIYDDTDEGRKVCTYYHLTKMPTTLVIDPITGQKMRGWNNMIDPERLLEDLIPYMDKGPTERHPKLPPQKRQRDFEERAAPSLQEIQEPDDDELRQALAASLEGINLPVVGTNGSQTLDKQSKDQVLCNQELTAAPSQKIMLDYPSLPEEPHGHKEIICRVGVRFPDGKRIQRRFLCTDPIQLLWSFCCSQVKEAAEGRQFRLAHTVPGASDVLDYN</sequence>
<feature type="domain" description="UBX" evidence="2">
    <location>
        <begin position="395"/>
        <end position="458"/>
    </location>
</feature>
<dbReference type="InterPro" id="IPR009060">
    <property type="entry name" value="UBA-like_sf"/>
</dbReference>
<feature type="non-terminal residue" evidence="3">
    <location>
        <position position="458"/>
    </location>
</feature>
<dbReference type="Pfam" id="PF14555">
    <property type="entry name" value="UBA_4"/>
    <property type="match status" value="1"/>
</dbReference>
<dbReference type="PANTHER" id="PTHR23322">
    <property type="entry name" value="FAS-ASSOCIATED PROTEIN"/>
    <property type="match status" value="1"/>
</dbReference>
<organism evidence="3 4">
    <name type="scientific">Taxus chinensis</name>
    <name type="common">Chinese yew</name>
    <name type="synonym">Taxus wallichiana var. chinensis</name>
    <dbReference type="NCBI Taxonomy" id="29808"/>
    <lineage>
        <taxon>Eukaryota</taxon>
        <taxon>Viridiplantae</taxon>
        <taxon>Streptophyta</taxon>
        <taxon>Embryophyta</taxon>
        <taxon>Tracheophyta</taxon>
        <taxon>Spermatophyta</taxon>
        <taxon>Pinopsida</taxon>
        <taxon>Pinidae</taxon>
        <taxon>Conifers II</taxon>
        <taxon>Cupressales</taxon>
        <taxon>Taxaceae</taxon>
        <taxon>Taxus</taxon>
    </lineage>
</organism>
<dbReference type="SUPFAM" id="SSF52833">
    <property type="entry name" value="Thioredoxin-like"/>
    <property type="match status" value="1"/>
</dbReference>
<dbReference type="Gene3D" id="1.10.8.10">
    <property type="entry name" value="DNA helicase RuvA subunit, C-terminal domain"/>
    <property type="match status" value="1"/>
</dbReference>
<dbReference type="CDD" id="cd01767">
    <property type="entry name" value="UBX"/>
    <property type="match status" value="1"/>
</dbReference>
<dbReference type="AlphaFoldDB" id="A0AA38FT74"/>
<comment type="caution">
    <text evidence="3">The sequence shown here is derived from an EMBL/GenBank/DDBJ whole genome shotgun (WGS) entry which is preliminary data.</text>
</comment>
<keyword evidence="4" id="KW-1185">Reference proteome</keyword>
<dbReference type="SUPFAM" id="SSF46934">
    <property type="entry name" value="UBA-like"/>
    <property type="match status" value="1"/>
</dbReference>
<dbReference type="EMBL" id="JAHRHJ020000007">
    <property type="protein sequence ID" value="KAH9308398.1"/>
    <property type="molecule type" value="Genomic_DNA"/>
</dbReference>
<dbReference type="Gene3D" id="3.10.20.90">
    <property type="entry name" value="Phosphatidylinositol 3-kinase Catalytic Subunit, Chain A, domain 1"/>
    <property type="match status" value="1"/>
</dbReference>
<dbReference type="PANTHER" id="PTHR23322:SF6">
    <property type="entry name" value="UBX DOMAIN-CONTAINING PROTEIN 7"/>
    <property type="match status" value="1"/>
</dbReference>
<dbReference type="GO" id="GO:0043161">
    <property type="term" value="P:proteasome-mediated ubiquitin-dependent protein catabolic process"/>
    <property type="evidence" value="ECO:0007669"/>
    <property type="project" value="TreeGrafter"/>
</dbReference>
<dbReference type="OMA" id="PAIFDCQ"/>
<evidence type="ECO:0000259" key="2">
    <source>
        <dbReference type="PROSITE" id="PS50033"/>
    </source>
</evidence>
<dbReference type="GO" id="GO:0005634">
    <property type="term" value="C:nucleus"/>
    <property type="evidence" value="ECO:0007669"/>
    <property type="project" value="TreeGrafter"/>
</dbReference>
<dbReference type="PROSITE" id="PS50033">
    <property type="entry name" value="UBX"/>
    <property type="match status" value="1"/>
</dbReference>
<dbReference type="InterPro" id="IPR001012">
    <property type="entry name" value="UBX_dom"/>
</dbReference>
<dbReference type="SUPFAM" id="SSF54236">
    <property type="entry name" value="Ubiquitin-like"/>
    <property type="match status" value="1"/>
</dbReference>
<feature type="region of interest" description="Disordered" evidence="1">
    <location>
        <begin position="66"/>
        <end position="99"/>
    </location>
</feature>
<evidence type="ECO:0000313" key="4">
    <source>
        <dbReference type="Proteomes" id="UP000824469"/>
    </source>
</evidence>